<keyword evidence="14" id="KW-0175">Coiled coil</keyword>
<evidence type="ECO:0000256" key="14">
    <source>
        <dbReference type="SAM" id="Coils"/>
    </source>
</evidence>
<dbReference type="Proteomes" id="UP001265259">
    <property type="component" value="Unassembled WGS sequence"/>
</dbReference>
<dbReference type="SUPFAM" id="SSF47384">
    <property type="entry name" value="Homodimeric domain of signal transducing histidine kinase"/>
    <property type="match status" value="1"/>
</dbReference>
<dbReference type="Pfam" id="PF02518">
    <property type="entry name" value="HATPase_c"/>
    <property type="match status" value="1"/>
</dbReference>
<dbReference type="SUPFAM" id="SSF55874">
    <property type="entry name" value="ATPase domain of HSP90 chaperone/DNA topoisomerase II/histidine kinase"/>
    <property type="match status" value="1"/>
</dbReference>
<dbReference type="SMART" id="SM00387">
    <property type="entry name" value="HATPase_c"/>
    <property type="match status" value="1"/>
</dbReference>
<comment type="catalytic activity">
    <reaction evidence="1">
        <text>ATP + protein L-histidine = ADP + protein N-phospho-L-histidine.</text>
        <dbReference type="EC" id="2.7.13.3"/>
    </reaction>
</comment>
<comment type="subcellular location">
    <subcellularLocation>
        <location evidence="2">Cell membrane</location>
        <topology evidence="2">Multi-pass membrane protein</topology>
    </subcellularLocation>
</comment>
<dbReference type="Pfam" id="PF02743">
    <property type="entry name" value="dCache_1"/>
    <property type="match status" value="1"/>
</dbReference>
<dbReference type="InterPro" id="IPR004358">
    <property type="entry name" value="Sig_transdc_His_kin-like_C"/>
</dbReference>
<evidence type="ECO:0000313" key="17">
    <source>
        <dbReference type="EMBL" id="MDT0681535.1"/>
    </source>
</evidence>
<dbReference type="PRINTS" id="PR00344">
    <property type="entry name" value="BCTRLSENSOR"/>
</dbReference>
<dbReference type="RefSeq" id="WP_311689294.1">
    <property type="nucleotide sequence ID" value="NZ_JAVRHL010000001.1"/>
</dbReference>
<dbReference type="InterPro" id="IPR003661">
    <property type="entry name" value="HisK_dim/P_dom"/>
</dbReference>
<dbReference type="Pfam" id="PF00512">
    <property type="entry name" value="HisKA"/>
    <property type="match status" value="1"/>
</dbReference>
<evidence type="ECO:0000256" key="13">
    <source>
        <dbReference type="ARBA" id="ARBA00023136"/>
    </source>
</evidence>
<evidence type="ECO:0000256" key="7">
    <source>
        <dbReference type="ARBA" id="ARBA00022692"/>
    </source>
</evidence>
<evidence type="ECO:0000256" key="12">
    <source>
        <dbReference type="ARBA" id="ARBA00023012"/>
    </source>
</evidence>
<dbReference type="PROSITE" id="PS50109">
    <property type="entry name" value="HIS_KIN"/>
    <property type="match status" value="1"/>
</dbReference>
<evidence type="ECO:0000259" key="16">
    <source>
        <dbReference type="PROSITE" id="PS50109"/>
    </source>
</evidence>
<keyword evidence="12" id="KW-0902">Two-component regulatory system</keyword>
<dbReference type="SMART" id="SM00388">
    <property type="entry name" value="HisKA"/>
    <property type="match status" value="1"/>
</dbReference>
<dbReference type="InterPro" id="IPR005467">
    <property type="entry name" value="His_kinase_dom"/>
</dbReference>
<keyword evidence="5" id="KW-0597">Phosphoprotein</keyword>
<keyword evidence="7 15" id="KW-0812">Transmembrane</keyword>
<proteinExistence type="predicted"/>
<evidence type="ECO:0000256" key="8">
    <source>
        <dbReference type="ARBA" id="ARBA00022741"/>
    </source>
</evidence>
<keyword evidence="6" id="KW-0808">Transferase</keyword>
<keyword evidence="8" id="KW-0547">Nucleotide-binding</keyword>
<dbReference type="InterPro" id="IPR033479">
    <property type="entry name" value="dCache_1"/>
</dbReference>
<dbReference type="SUPFAM" id="SSF103190">
    <property type="entry name" value="Sensory domain-like"/>
    <property type="match status" value="1"/>
</dbReference>
<protein>
    <recommendedName>
        <fullName evidence="3">histidine kinase</fullName>
        <ecNumber evidence="3">2.7.13.3</ecNumber>
    </recommendedName>
</protein>
<dbReference type="InterPro" id="IPR036097">
    <property type="entry name" value="HisK_dim/P_sf"/>
</dbReference>
<accession>A0ABU3DCV0</accession>
<dbReference type="Gene3D" id="3.30.565.10">
    <property type="entry name" value="Histidine kinase-like ATPase, C-terminal domain"/>
    <property type="match status" value="1"/>
</dbReference>
<evidence type="ECO:0000256" key="5">
    <source>
        <dbReference type="ARBA" id="ARBA00022553"/>
    </source>
</evidence>
<reference evidence="17 18" key="1">
    <citation type="submission" date="2023-09" db="EMBL/GenBank/DDBJ databases">
        <authorList>
            <person name="Rey-Velasco X."/>
        </authorList>
    </citation>
    <scope>NUCLEOTIDE SEQUENCE [LARGE SCALE GENOMIC DNA]</scope>
    <source>
        <strain evidence="17 18">F158</strain>
    </source>
</reference>
<name>A0ABU3DCV0_9RHOB</name>
<dbReference type="InterPro" id="IPR017055">
    <property type="entry name" value="Sig_transdc_His_kinase_DctB"/>
</dbReference>
<dbReference type="InterPro" id="IPR003594">
    <property type="entry name" value="HATPase_dom"/>
</dbReference>
<keyword evidence="18" id="KW-1185">Reference proteome</keyword>
<dbReference type="PANTHER" id="PTHR43065:SF46">
    <property type="entry name" value="C4-DICARBOXYLATE TRANSPORT SENSOR PROTEIN DCTB"/>
    <property type="match status" value="1"/>
</dbReference>
<dbReference type="GO" id="GO:0005524">
    <property type="term" value="F:ATP binding"/>
    <property type="evidence" value="ECO:0007669"/>
    <property type="project" value="UniProtKB-KW"/>
</dbReference>
<dbReference type="InterPro" id="IPR036890">
    <property type="entry name" value="HATPase_C_sf"/>
</dbReference>
<evidence type="ECO:0000256" key="1">
    <source>
        <dbReference type="ARBA" id="ARBA00000085"/>
    </source>
</evidence>
<gene>
    <name evidence="17" type="ORF">RM543_02470</name>
</gene>
<evidence type="ECO:0000256" key="15">
    <source>
        <dbReference type="SAM" id="Phobius"/>
    </source>
</evidence>
<evidence type="ECO:0000256" key="9">
    <source>
        <dbReference type="ARBA" id="ARBA00022777"/>
    </source>
</evidence>
<keyword evidence="13 15" id="KW-0472">Membrane</keyword>
<dbReference type="PANTHER" id="PTHR43065">
    <property type="entry name" value="SENSOR HISTIDINE KINASE"/>
    <property type="match status" value="1"/>
</dbReference>
<keyword evidence="9" id="KW-0418">Kinase</keyword>
<keyword evidence="4" id="KW-1003">Cell membrane</keyword>
<dbReference type="InterPro" id="IPR029151">
    <property type="entry name" value="Sensor-like_sf"/>
</dbReference>
<dbReference type="PIRSF" id="PIRSF036431">
    <property type="entry name" value="STHK_DctB"/>
    <property type="match status" value="1"/>
</dbReference>
<evidence type="ECO:0000256" key="10">
    <source>
        <dbReference type="ARBA" id="ARBA00022840"/>
    </source>
</evidence>
<feature type="domain" description="Histidine kinase" evidence="16">
    <location>
        <begin position="400"/>
        <end position="611"/>
    </location>
</feature>
<sequence>MKQAAGLRGIGGTAALPLAVLIALVAGASLLLLSHVFRKEAVEDGSATVERVSETIETWFARYSALAPIYARDPRVIAAMEQSRAPGELRELNLELEAWNRLAGSSDTYVMAPDGTTLAASNWNGEVSFVGQNFAYRPYFKNAMAGEPAEFFGLGTTSGLRGYYFSAPIVGEGGAILGVLVVKITIDALERTLRDTAHPVFVTDEAGVIIISGSPALRLTALGEIDETDRARIEETRKFALSAVTPAPIEPAGSWLGGEFPVVRAPAPNANAEPRSYLHLSRALPSREWRLHLLYDAAGLNRQFWIAALALAAAAIAISSLIALALQRRRRLIERLGERERARDALERRVALRTADLTRANERLEAEVAERRAAEAELRRTQSELIQAGKLAALGQMSAGLSHEFNQPLTAIRSYSENAIAFFEAGRGDRAAENLGRVLRLTERMAQLSKHLTRFARRSPDGISPVRVGPVIAEALTLLSARIERADARVTVEGQVDVQVFGGAVRLQHVVMNLVGNAIDASPSGPPVIAIRLEPRGEEVAMIVEDNGHGIPDAALDSIFDPFFTTKEVGKGLGLGLSISYNIVRDFGGTMQAENRSEGGARMTVTLRRAEAPAQEAAE</sequence>
<keyword evidence="10 17" id="KW-0067">ATP-binding</keyword>
<dbReference type="Gene3D" id="3.30.450.20">
    <property type="entry name" value="PAS domain"/>
    <property type="match status" value="2"/>
</dbReference>
<evidence type="ECO:0000256" key="4">
    <source>
        <dbReference type="ARBA" id="ARBA00022475"/>
    </source>
</evidence>
<evidence type="ECO:0000313" key="18">
    <source>
        <dbReference type="Proteomes" id="UP001265259"/>
    </source>
</evidence>
<dbReference type="CDD" id="cd00075">
    <property type="entry name" value="HATPase"/>
    <property type="match status" value="1"/>
</dbReference>
<dbReference type="Gene3D" id="1.10.287.130">
    <property type="match status" value="1"/>
</dbReference>
<feature type="coiled-coil region" evidence="14">
    <location>
        <begin position="329"/>
        <end position="384"/>
    </location>
</feature>
<organism evidence="17 18">
    <name type="scientific">Tropicimonas omnivorans</name>
    <dbReference type="NCBI Taxonomy" id="3075590"/>
    <lineage>
        <taxon>Bacteria</taxon>
        <taxon>Pseudomonadati</taxon>
        <taxon>Pseudomonadota</taxon>
        <taxon>Alphaproteobacteria</taxon>
        <taxon>Rhodobacterales</taxon>
        <taxon>Roseobacteraceae</taxon>
        <taxon>Tropicimonas</taxon>
    </lineage>
</organism>
<dbReference type="EC" id="2.7.13.3" evidence="3"/>
<dbReference type="EMBL" id="JAVRHL010000001">
    <property type="protein sequence ID" value="MDT0681535.1"/>
    <property type="molecule type" value="Genomic_DNA"/>
</dbReference>
<dbReference type="CDD" id="cd00082">
    <property type="entry name" value="HisKA"/>
    <property type="match status" value="1"/>
</dbReference>
<evidence type="ECO:0000256" key="11">
    <source>
        <dbReference type="ARBA" id="ARBA00022989"/>
    </source>
</evidence>
<evidence type="ECO:0000256" key="6">
    <source>
        <dbReference type="ARBA" id="ARBA00022679"/>
    </source>
</evidence>
<evidence type="ECO:0000256" key="3">
    <source>
        <dbReference type="ARBA" id="ARBA00012438"/>
    </source>
</evidence>
<keyword evidence="11 15" id="KW-1133">Transmembrane helix</keyword>
<feature type="transmembrane region" description="Helical" evidence="15">
    <location>
        <begin position="304"/>
        <end position="326"/>
    </location>
</feature>
<comment type="caution">
    <text evidence="17">The sequence shown here is derived from an EMBL/GenBank/DDBJ whole genome shotgun (WGS) entry which is preliminary data.</text>
</comment>
<evidence type="ECO:0000256" key="2">
    <source>
        <dbReference type="ARBA" id="ARBA00004651"/>
    </source>
</evidence>